<feature type="domain" description="PNPLA" evidence="5">
    <location>
        <begin position="11"/>
        <end position="223"/>
    </location>
</feature>
<evidence type="ECO:0000259" key="5">
    <source>
        <dbReference type="PROSITE" id="PS51635"/>
    </source>
</evidence>
<dbReference type="PANTHER" id="PTHR24185:SF1">
    <property type="entry name" value="CALCIUM-INDEPENDENT PHOSPHOLIPASE A2-GAMMA"/>
    <property type="match status" value="1"/>
</dbReference>
<protein>
    <submittedName>
        <fullName evidence="6">Patatin-like phospholipase family protein</fullName>
    </submittedName>
</protein>
<dbReference type="Proteomes" id="UP000606490">
    <property type="component" value="Unassembled WGS sequence"/>
</dbReference>
<dbReference type="SUPFAM" id="SSF52151">
    <property type="entry name" value="FabD/lysophospholipase-like"/>
    <property type="match status" value="1"/>
</dbReference>
<organism evidence="6 7">
    <name type="scientific">Belnapia mucosa</name>
    <dbReference type="NCBI Taxonomy" id="2804532"/>
    <lineage>
        <taxon>Bacteria</taxon>
        <taxon>Pseudomonadati</taxon>
        <taxon>Pseudomonadota</taxon>
        <taxon>Alphaproteobacteria</taxon>
        <taxon>Acetobacterales</taxon>
        <taxon>Roseomonadaceae</taxon>
        <taxon>Belnapia</taxon>
    </lineage>
</organism>
<keyword evidence="2 4" id="KW-0442">Lipid degradation</keyword>
<evidence type="ECO:0000256" key="1">
    <source>
        <dbReference type="ARBA" id="ARBA00022801"/>
    </source>
</evidence>
<dbReference type="RefSeq" id="WP_202829198.1">
    <property type="nucleotide sequence ID" value="NZ_JAEUXJ010000042.1"/>
</dbReference>
<keyword evidence="1 4" id="KW-0378">Hydrolase</keyword>
<dbReference type="PANTHER" id="PTHR24185">
    <property type="entry name" value="CALCIUM-INDEPENDENT PHOSPHOLIPASE A2-GAMMA"/>
    <property type="match status" value="1"/>
</dbReference>
<evidence type="ECO:0000256" key="3">
    <source>
        <dbReference type="ARBA" id="ARBA00023098"/>
    </source>
</evidence>
<name>A0ABS1VCQ8_9PROT</name>
<evidence type="ECO:0000313" key="7">
    <source>
        <dbReference type="Proteomes" id="UP000606490"/>
    </source>
</evidence>
<comment type="caution">
    <text evidence="6">The sequence shown here is derived from an EMBL/GenBank/DDBJ whole genome shotgun (WGS) entry which is preliminary data.</text>
</comment>
<feature type="active site" description="Nucleophile" evidence="4">
    <location>
        <position position="51"/>
    </location>
</feature>
<evidence type="ECO:0000256" key="2">
    <source>
        <dbReference type="ARBA" id="ARBA00022963"/>
    </source>
</evidence>
<keyword evidence="3 4" id="KW-0443">Lipid metabolism</keyword>
<gene>
    <name evidence="6" type="ORF">JMJ55_29560</name>
</gene>
<keyword evidence="7" id="KW-1185">Reference proteome</keyword>
<feature type="short sequence motif" description="DGA/G" evidence="4">
    <location>
        <begin position="209"/>
        <end position="211"/>
    </location>
</feature>
<comment type="caution">
    <text evidence="4">Lacks conserved residue(s) required for the propagation of feature annotation.</text>
</comment>
<reference evidence="6 7" key="1">
    <citation type="submission" date="2021-01" db="EMBL/GenBank/DDBJ databases">
        <title>Belnapia mucosa sp. nov. and Belnapia arida sp. nov., isolated from the Tabernas Desert (Almeria, Spain).</title>
        <authorList>
            <person name="Molina-Menor E."/>
            <person name="Vidal-Verdu A."/>
            <person name="Calonge A."/>
            <person name="Satari L."/>
            <person name="Pereto Magraner J."/>
            <person name="Porcar Miralles M."/>
        </authorList>
    </citation>
    <scope>NUCLEOTIDE SEQUENCE [LARGE SCALE GENOMIC DNA]</scope>
    <source>
        <strain evidence="6 7">T6</strain>
    </source>
</reference>
<proteinExistence type="predicted"/>
<feature type="active site" description="Proton acceptor" evidence="4">
    <location>
        <position position="209"/>
    </location>
</feature>
<sequence>MAGDGRKFKILSLDGGGSWALLQVMALREIYSGATNGRRVLADFDLVAANSGGSIVLGGLVEDKTLAALLDDYFLSAARRTQIFSKASFLRNPLNRSVQALLGIGAKYDAEAKLEGLRELLPRCGSLRVSDLPGEIAASTGRRSPHFLIATFDYDRRRAVFFCSNKDSLAASGAPAVLPSLAEAIHASTNAPINYFDEPAVVAGRRFWDGGIAGYNNPVLAAITEALANGHGPEEIEVLSIGTGTVVLPDATGAPGEDPRLVQAREGPNLIRDLKKLATSILDDPPDAATFIAHVAMQQPLPEPGRSGPVPSSLIRLNPQLRPVRGNDQGAWEPPGGFTSEAFEALTKIDMDAVADHDVALIRHLGLAWIAGGVPNQPIRANSQTLACEIGYPTFAAAKTAWQALIAPARTEKVPLTS</sequence>
<dbReference type="InterPro" id="IPR016035">
    <property type="entry name" value="Acyl_Trfase/lysoPLipase"/>
</dbReference>
<dbReference type="Pfam" id="PF01734">
    <property type="entry name" value="Patatin"/>
    <property type="match status" value="1"/>
</dbReference>
<dbReference type="EMBL" id="JAEUXJ010000042">
    <property type="protein sequence ID" value="MBL6459464.1"/>
    <property type="molecule type" value="Genomic_DNA"/>
</dbReference>
<dbReference type="InterPro" id="IPR002641">
    <property type="entry name" value="PNPLA_dom"/>
</dbReference>
<evidence type="ECO:0000256" key="4">
    <source>
        <dbReference type="PROSITE-ProRule" id="PRU01161"/>
    </source>
</evidence>
<dbReference type="PROSITE" id="PS51635">
    <property type="entry name" value="PNPLA"/>
    <property type="match status" value="1"/>
</dbReference>
<dbReference type="Gene3D" id="3.40.1090.10">
    <property type="entry name" value="Cytosolic phospholipase A2 catalytic domain"/>
    <property type="match status" value="1"/>
</dbReference>
<evidence type="ECO:0000313" key="6">
    <source>
        <dbReference type="EMBL" id="MBL6459464.1"/>
    </source>
</evidence>
<accession>A0ABS1VCQ8</accession>